<organism evidence="1 2">
    <name type="scientific">Chromobacterium fluminis</name>
    <dbReference type="NCBI Taxonomy" id="3044269"/>
    <lineage>
        <taxon>Bacteria</taxon>
        <taxon>Pseudomonadati</taxon>
        <taxon>Pseudomonadota</taxon>
        <taxon>Betaproteobacteria</taxon>
        <taxon>Neisseriales</taxon>
        <taxon>Chromobacteriaceae</taxon>
        <taxon>Chromobacterium</taxon>
    </lineage>
</organism>
<dbReference type="GO" id="GO:0004497">
    <property type="term" value="F:monooxygenase activity"/>
    <property type="evidence" value="ECO:0007669"/>
    <property type="project" value="UniProtKB-KW"/>
</dbReference>
<sequence length="107" mass="11833">MHYHLAPSCWTVIFSLQQGQEMPGSRELLERIARLAACQAGFLGLERGEPGRDTVSYWDSVEAIAAWRQCAERLISQRYGPEAWYRVFAFNVSAAAVCPRPSAGGTG</sequence>
<keyword evidence="1" id="KW-0560">Oxidoreductase</keyword>
<keyword evidence="1" id="KW-0503">Monooxygenase</keyword>
<dbReference type="SUPFAM" id="SSF54909">
    <property type="entry name" value="Dimeric alpha+beta barrel"/>
    <property type="match status" value="1"/>
</dbReference>
<dbReference type="EMBL" id="JAAOMA010000028">
    <property type="protein sequence ID" value="NHR07086.1"/>
    <property type="molecule type" value="Genomic_DNA"/>
</dbReference>
<reference evidence="1 2" key="1">
    <citation type="submission" date="2020-03" db="EMBL/GenBank/DDBJ databases">
        <title>Draft genome sequence of environmentally isolated cultures.</title>
        <authorList>
            <person name="Wilson H.S."/>
            <person name="De Leon M.E."/>
        </authorList>
    </citation>
    <scope>NUCLEOTIDE SEQUENCE [LARGE SCALE GENOMIC DNA]</scope>
    <source>
        <strain evidence="1 2">HSC-31F16</strain>
    </source>
</reference>
<keyword evidence="2" id="KW-1185">Reference proteome</keyword>
<dbReference type="InterPro" id="IPR011008">
    <property type="entry name" value="Dimeric_a/b-barrel"/>
</dbReference>
<dbReference type="RefSeq" id="WP_166452951.1">
    <property type="nucleotide sequence ID" value="NZ_JAAOMA010000028.1"/>
</dbReference>
<protein>
    <submittedName>
        <fullName evidence="1">Antibiotic biosynthesis monooxygenase</fullName>
    </submittedName>
</protein>
<dbReference type="Proteomes" id="UP001515641">
    <property type="component" value="Unassembled WGS sequence"/>
</dbReference>
<name>A0ABX0LBW4_9NEIS</name>
<proteinExistence type="predicted"/>
<accession>A0ABX0LBW4</accession>
<evidence type="ECO:0000313" key="2">
    <source>
        <dbReference type="Proteomes" id="UP001515641"/>
    </source>
</evidence>
<dbReference type="Gene3D" id="3.30.70.100">
    <property type="match status" value="1"/>
</dbReference>
<evidence type="ECO:0000313" key="1">
    <source>
        <dbReference type="EMBL" id="NHR07086.1"/>
    </source>
</evidence>
<gene>
    <name evidence="1" type="ORF">HA052_17995</name>
</gene>
<comment type="caution">
    <text evidence="1">The sequence shown here is derived from an EMBL/GenBank/DDBJ whole genome shotgun (WGS) entry which is preliminary data.</text>
</comment>